<dbReference type="RefSeq" id="WP_013799311.1">
    <property type="nucleotide sequence ID" value="NC_015562.1"/>
</dbReference>
<name>F6BE00_METIK</name>
<keyword evidence="2" id="KW-1185">Reference proteome</keyword>
<evidence type="ECO:0000313" key="2">
    <source>
        <dbReference type="Proteomes" id="UP000009227"/>
    </source>
</evidence>
<accession>F6BE00</accession>
<reference evidence="1 2" key="1">
    <citation type="submission" date="2011-05" db="EMBL/GenBank/DDBJ databases">
        <title>Complete sequence of Methanotorris igneus Kol 5.</title>
        <authorList>
            <consortium name="US DOE Joint Genome Institute"/>
            <person name="Lucas S."/>
            <person name="Han J."/>
            <person name="Lapidus A."/>
            <person name="Cheng J.-F."/>
            <person name="Goodwin L."/>
            <person name="Pitluck S."/>
            <person name="Peters L."/>
            <person name="Mikhailova N."/>
            <person name="Chertkov O."/>
            <person name="Han C."/>
            <person name="Tapia R."/>
            <person name="Land M."/>
            <person name="Hauser L."/>
            <person name="Kyrpides N."/>
            <person name="Ivanova N."/>
            <person name="Pagani I."/>
            <person name="Sieprawska-Lupa M."/>
            <person name="Whitman W."/>
            <person name="Woyke T."/>
        </authorList>
    </citation>
    <scope>NUCLEOTIDE SEQUENCE [LARGE SCALE GENOMIC DNA]</scope>
    <source>
        <strain evidence="2">DSM 5666 / JCM 11834 / Kol 5</strain>
    </source>
</reference>
<dbReference type="HOGENOM" id="CLU_078976_0_0_2"/>
<dbReference type="GeneID" id="10644033"/>
<dbReference type="AlphaFoldDB" id="F6BE00"/>
<proteinExistence type="predicted"/>
<sequence length="256" mass="30322">MGKLLYFIFSAVILVLLIIFTFEVSNSHEIDPLGNISNNISNNTTKKPIIFIHDVSPKYFNELKDIEKIINKHNYQDRTYLFIIVNHANKYNLKKYPKFVKYLHHLENEGYHIEYHGYNHIGEEFNCNKTVAEEKLNNSFKILNDCEFNTKKIKYFIPPRYKISKDAEEIFLNKNITIIMDYYILKKENNSIKKIIITNKEYTWYLPENLVKPAEILAEIDYKSSQHQFCLSIHPKAVNYGGGLEFLDYFLNITNK</sequence>
<dbReference type="OrthoDB" id="65404at2157"/>
<gene>
    <name evidence="1" type="ordered locus">Metig_1173</name>
</gene>
<dbReference type="KEGG" id="mig:Metig_1173"/>
<dbReference type="EMBL" id="CP002737">
    <property type="protein sequence ID" value="AEF96711.1"/>
    <property type="molecule type" value="Genomic_DNA"/>
</dbReference>
<dbReference type="STRING" id="880724.Metig_1173"/>
<evidence type="ECO:0008006" key="3">
    <source>
        <dbReference type="Google" id="ProtNLM"/>
    </source>
</evidence>
<protein>
    <recommendedName>
        <fullName evidence="3">Polysaccharide deacetylase</fullName>
    </recommendedName>
</protein>
<dbReference type="InterPro" id="IPR018763">
    <property type="entry name" value="DUF2334"/>
</dbReference>
<dbReference type="Proteomes" id="UP000009227">
    <property type="component" value="Chromosome"/>
</dbReference>
<dbReference type="SUPFAM" id="SSF88713">
    <property type="entry name" value="Glycoside hydrolase/deacetylase"/>
    <property type="match status" value="1"/>
</dbReference>
<organism evidence="2">
    <name type="scientific">Methanotorris igneus (strain DSM 5666 / JCM 11834 / Kol 5)</name>
    <dbReference type="NCBI Taxonomy" id="880724"/>
    <lineage>
        <taxon>Archaea</taxon>
        <taxon>Methanobacteriati</taxon>
        <taxon>Methanobacteriota</taxon>
        <taxon>Methanomada group</taxon>
        <taxon>Methanococci</taxon>
        <taxon>Methanococcales</taxon>
        <taxon>Methanocaldococcaceae</taxon>
        <taxon>Methanotorris</taxon>
    </lineage>
</organism>
<dbReference type="Pfam" id="PF10096">
    <property type="entry name" value="DUF2334"/>
    <property type="match status" value="1"/>
</dbReference>
<dbReference type="InterPro" id="IPR011330">
    <property type="entry name" value="Glyco_hydro/deAcase_b/a-brl"/>
</dbReference>
<dbReference type="GO" id="GO:0005975">
    <property type="term" value="P:carbohydrate metabolic process"/>
    <property type="evidence" value="ECO:0007669"/>
    <property type="project" value="InterPro"/>
</dbReference>
<evidence type="ECO:0000313" key="1">
    <source>
        <dbReference type="EMBL" id="AEF96711.1"/>
    </source>
</evidence>
<dbReference type="Gene3D" id="3.20.20.370">
    <property type="entry name" value="Glycoside hydrolase/deacetylase"/>
    <property type="match status" value="1"/>
</dbReference>